<keyword evidence="4" id="KW-1185">Reference proteome</keyword>
<dbReference type="InterPro" id="IPR005804">
    <property type="entry name" value="FA_desaturase_dom"/>
</dbReference>
<feature type="transmembrane region" description="Helical" evidence="1">
    <location>
        <begin position="150"/>
        <end position="171"/>
    </location>
</feature>
<gene>
    <name evidence="3" type="ORF">M3202_14830</name>
</gene>
<evidence type="ECO:0000256" key="1">
    <source>
        <dbReference type="SAM" id="Phobius"/>
    </source>
</evidence>
<evidence type="ECO:0000259" key="2">
    <source>
        <dbReference type="Pfam" id="PF00487"/>
    </source>
</evidence>
<sequence>MNNQKKAKENLRKNIVPFEKSNTKASVLQLINTMVPFVVLWFLAYLSLSVSYWLTLAIAIPTAGLLVRIFIIFHDCCHQSFFSNRKANTIVGTITGILTFTPFHQWRYTHNVHHATNGKLDNRGVGDVWTMTVEEYVAASRLKKLMYRLYRNPVCMFGIGPFYIFLIDYRFNRPGARMKERLNTYLTNSGIAAIIVGLSFLIGWQQFLLVHGPIFFFSAAAGIWLFYVQHQFEDSYFERNDKWDYIRAAVHGSSFYELPHVLRWMTGNIGYHHVHHLSPKLPNYHLQKVHTNNPDLQKVTTINLLTSLRSLRHRLWDEENRTFVSFGELKRRERAKKKAS</sequence>
<dbReference type="InterPro" id="IPR012171">
    <property type="entry name" value="Fatty_acid_desaturase"/>
</dbReference>
<comment type="caution">
    <text evidence="3">The sequence shown here is derived from an EMBL/GenBank/DDBJ whole genome shotgun (WGS) entry which is preliminary data.</text>
</comment>
<dbReference type="CDD" id="cd03507">
    <property type="entry name" value="Delta12-FADS-like"/>
    <property type="match status" value="1"/>
</dbReference>
<dbReference type="Pfam" id="PF00487">
    <property type="entry name" value="FA_desaturase"/>
    <property type="match status" value="1"/>
</dbReference>
<evidence type="ECO:0000313" key="3">
    <source>
        <dbReference type="EMBL" id="MCM3715344.1"/>
    </source>
</evidence>
<dbReference type="EMBL" id="JAMBOL010000014">
    <property type="protein sequence ID" value="MCM3715344.1"/>
    <property type="molecule type" value="Genomic_DNA"/>
</dbReference>
<dbReference type="GO" id="GO:0016717">
    <property type="term" value="F:oxidoreductase activity, acting on paired donors, with oxidation of a pair of donors resulting in the reduction of molecular oxygen to two molecules of water"/>
    <property type="evidence" value="ECO:0007669"/>
    <property type="project" value="TreeGrafter"/>
</dbReference>
<evidence type="ECO:0000313" key="4">
    <source>
        <dbReference type="Proteomes" id="UP001139179"/>
    </source>
</evidence>
<dbReference type="PANTHER" id="PTHR19353:SF73">
    <property type="entry name" value="FATTY ACID DESATURASE"/>
    <property type="match status" value="1"/>
</dbReference>
<dbReference type="PANTHER" id="PTHR19353">
    <property type="entry name" value="FATTY ACID DESATURASE 2"/>
    <property type="match status" value="1"/>
</dbReference>
<dbReference type="GO" id="GO:0006629">
    <property type="term" value="P:lipid metabolic process"/>
    <property type="evidence" value="ECO:0007669"/>
    <property type="project" value="InterPro"/>
</dbReference>
<proteinExistence type="predicted"/>
<feature type="transmembrane region" description="Helical" evidence="1">
    <location>
        <begin position="85"/>
        <end position="103"/>
    </location>
</feature>
<feature type="transmembrane region" description="Helical" evidence="1">
    <location>
        <begin position="52"/>
        <end position="73"/>
    </location>
</feature>
<keyword evidence="1" id="KW-0812">Transmembrane</keyword>
<dbReference type="AlphaFoldDB" id="A0A9X2DQS0"/>
<dbReference type="RefSeq" id="WP_251224098.1">
    <property type="nucleotide sequence ID" value="NZ_JAMBOL010000014.1"/>
</dbReference>
<keyword evidence="1" id="KW-1133">Transmembrane helix</keyword>
<feature type="domain" description="Fatty acid desaturase" evidence="2">
    <location>
        <begin position="53"/>
        <end position="292"/>
    </location>
</feature>
<keyword evidence="1" id="KW-0472">Membrane</keyword>
<accession>A0A9X2DQS0</accession>
<protein>
    <submittedName>
        <fullName evidence="3">Fatty acid desaturase</fullName>
    </submittedName>
</protein>
<feature type="transmembrane region" description="Helical" evidence="1">
    <location>
        <begin position="208"/>
        <end position="228"/>
    </location>
</feature>
<feature type="transmembrane region" description="Helical" evidence="1">
    <location>
        <begin position="27"/>
        <end position="46"/>
    </location>
</feature>
<dbReference type="GO" id="GO:0016020">
    <property type="term" value="C:membrane"/>
    <property type="evidence" value="ECO:0007669"/>
    <property type="project" value="TreeGrafter"/>
</dbReference>
<name>A0A9X2DQS0_9BACI</name>
<reference evidence="3" key="1">
    <citation type="submission" date="2022-05" db="EMBL/GenBank/DDBJ databases">
        <title>Comparative Genomics of Spacecraft Associated Microbes.</title>
        <authorList>
            <person name="Tran M.T."/>
            <person name="Wright A."/>
            <person name="Seuylemezian A."/>
            <person name="Eisen J."/>
            <person name="Coil D."/>
        </authorList>
    </citation>
    <scope>NUCLEOTIDE SEQUENCE</scope>
    <source>
        <strain evidence="3">214.1.1</strain>
    </source>
</reference>
<dbReference type="Proteomes" id="UP001139179">
    <property type="component" value="Unassembled WGS sequence"/>
</dbReference>
<organism evidence="3 4">
    <name type="scientific">Halalkalibacter oceani</name>
    <dbReference type="NCBI Taxonomy" id="1653776"/>
    <lineage>
        <taxon>Bacteria</taxon>
        <taxon>Bacillati</taxon>
        <taxon>Bacillota</taxon>
        <taxon>Bacilli</taxon>
        <taxon>Bacillales</taxon>
        <taxon>Bacillaceae</taxon>
        <taxon>Halalkalibacter</taxon>
    </lineage>
</organism>
<feature type="transmembrane region" description="Helical" evidence="1">
    <location>
        <begin position="183"/>
        <end position="202"/>
    </location>
</feature>